<accession>A0AAV2GDX8</accession>
<evidence type="ECO:0000313" key="1">
    <source>
        <dbReference type="EMBL" id="CAL1408369.1"/>
    </source>
</evidence>
<evidence type="ECO:0000313" key="2">
    <source>
        <dbReference type="Proteomes" id="UP001497516"/>
    </source>
</evidence>
<dbReference type="Proteomes" id="UP001497516">
    <property type="component" value="Chromosome 8"/>
</dbReference>
<protein>
    <submittedName>
        <fullName evidence="1">Uncharacterized protein</fullName>
    </submittedName>
</protein>
<name>A0AAV2GDX8_9ROSI</name>
<gene>
    <name evidence="1" type="ORF">LTRI10_LOCUS47969</name>
</gene>
<keyword evidence="2" id="KW-1185">Reference proteome</keyword>
<proteinExistence type="predicted"/>
<organism evidence="1 2">
    <name type="scientific">Linum trigynum</name>
    <dbReference type="NCBI Taxonomy" id="586398"/>
    <lineage>
        <taxon>Eukaryota</taxon>
        <taxon>Viridiplantae</taxon>
        <taxon>Streptophyta</taxon>
        <taxon>Embryophyta</taxon>
        <taxon>Tracheophyta</taxon>
        <taxon>Spermatophyta</taxon>
        <taxon>Magnoliopsida</taxon>
        <taxon>eudicotyledons</taxon>
        <taxon>Gunneridae</taxon>
        <taxon>Pentapetalae</taxon>
        <taxon>rosids</taxon>
        <taxon>fabids</taxon>
        <taxon>Malpighiales</taxon>
        <taxon>Linaceae</taxon>
        <taxon>Linum</taxon>
    </lineage>
</organism>
<dbReference type="AlphaFoldDB" id="A0AAV2GDX8"/>
<dbReference type="EMBL" id="OZ034821">
    <property type="protein sequence ID" value="CAL1408369.1"/>
    <property type="molecule type" value="Genomic_DNA"/>
</dbReference>
<reference evidence="1 2" key="1">
    <citation type="submission" date="2024-04" db="EMBL/GenBank/DDBJ databases">
        <authorList>
            <person name="Fracassetti M."/>
        </authorList>
    </citation>
    <scope>NUCLEOTIDE SEQUENCE [LARGE SCALE GENOMIC DNA]</scope>
</reference>
<sequence>MTILITIASPFHQFTMSVEKATRHMNARRLKNQCKESQKSTRINGKLGNPESIYLEYTAISGDGEWWRAVEEKTEEARSRAKERESGLGQC</sequence>